<name>A0AAW1FYS6_ZOAVI</name>
<keyword evidence="7" id="KW-1185">Reference proteome</keyword>
<evidence type="ECO:0000313" key="6">
    <source>
        <dbReference type="EMBL" id="KAK9540052.1"/>
    </source>
</evidence>
<comment type="subcellular location">
    <subcellularLocation>
        <location evidence="1">Secreted</location>
    </subcellularLocation>
</comment>
<feature type="signal peptide" evidence="5">
    <location>
        <begin position="1"/>
        <end position="18"/>
    </location>
</feature>
<dbReference type="PANTHER" id="PTHR11967:SF2">
    <property type="entry name" value="ALPHA-1-ACID GLYCOPROTEIN 1"/>
    <property type="match status" value="1"/>
</dbReference>
<evidence type="ECO:0000256" key="1">
    <source>
        <dbReference type="ARBA" id="ARBA00004613"/>
    </source>
</evidence>
<dbReference type="SUPFAM" id="SSF50814">
    <property type="entry name" value="Lipocalins"/>
    <property type="match status" value="1"/>
</dbReference>
<dbReference type="PANTHER" id="PTHR11967">
    <property type="entry name" value="ALPHA-1-ACID GLYCOPROTEIN"/>
    <property type="match status" value="1"/>
</dbReference>
<evidence type="ECO:0000256" key="2">
    <source>
        <dbReference type="ARBA" id="ARBA00022525"/>
    </source>
</evidence>
<protein>
    <recommendedName>
        <fullName evidence="8">Apolipoprotein M</fullName>
    </recommendedName>
</protein>
<keyword evidence="4" id="KW-0325">Glycoprotein</keyword>
<sequence length="185" mass="20645">MLAVCAIAVLCVMPVGHAAPLDCKHLVEPLGQIDPGHLEGRWALVADSLKIFETGRPFLPFDSVSVDFHNSTYTQGNRYGEECRYQTQNISIEGPNFDIKVGGSVNLRGTFLHTSCSDCVALTLTVDSPNQNTLEVCLLSRRRQLDQKELEEFRAQVECLNMPQHVVMDPTKQLCPDRSRRSQSD</sequence>
<organism evidence="6 7">
    <name type="scientific">Zoarces viviparus</name>
    <name type="common">Viviparous eelpout</name>
    <name type="synonym">Blennius viviparus</name>
    <dbReference type="NCBI Taxonomy" id="48416"/>
    <lineage>
        <taxon>Eukaryota</taxon>
        <taxon>Metazoa</taxon>
        <taxon>Chordata</taxon>
        <taxon>Craniata</taxon>
        <taxon>Vertebrata</taxon>
        <taxon>Euteleostomi</taxon>
        <taxon>Actinopterygii</taxon>
        <taxon>Neopterygii</taxon>
        <taxon>Teleostei</taxon>
        <taxon>Neoteleostei</taxon>
        <taxon>Acanthomorphata</taxon>
        <taxon>Eupercaria</taxon>
        <taxon>Perciformes</taxon>
        <taxon>Cottioidei</taxon>
        <taxon>Zoarcales</taxon>
        <taxon>Zoarcidae</taxon>
        <taxon>Zoarcinae</taxon>
        <taxon>Zoarces</taxon>
    </lineage>
</organism>
<evidence type="ECO:0000256" key="3">
    <source>
        <dbReference type="ARBA" id="ARBA00022729"/>
    </source>
</evidence>
<proteinExistence type="predicted"/>
<accession>A0AAW1FYS6</accession>
<gene>
    <name evidence="6" type="ORF">VZT92_002524</name>
</gene>
<dbReference type="GO" id="GO:0005576">
    <property type="term" value="C:extracellular region"/>
    <property type="evidence" value="ECO:0007669"/>
    <property type="project" value="UniProtKB-SubCell"/>
</dbReference>
<dbReference type="InterPro" id="IPR012674">
    <property type="entry name" value="Calycin"/>
</dbReference>
<comment type="caution">
    <text evidence="6">The sequence shown here is derived from an EMBL/GenBank/DDBJ whole genome shotgun (WGS) entry which is preliminary data.</text>
</comment>
<dbReference type="Gene3D" id="2.40.128.20">
    <property type="match status" value="1"/>
</dbReference>
<reference evidence="6 7" key="1">
    <citation type="journal article" date="2024" name="Genome Biol. Evol.">
        <title>Chromosome-level genome assembly of the viviparous eelpout Zoarces viviparus.</title>
        <authorList>
            <person name="Fuhrmann N."/>
            <person name="Brasseur M.V."/>
            <person name="Bakowski C.E."/>
            <person name="Podsiadlowski L."/>
            <person name="Prost S."/>
            <person name="Krehenwinkel H."/>
            <person name="Mayer C."/>
        </authorList>
    </citation>
    <scope>NUCLEOTIDE SEQUENCE [LARGE SCALE GENOMIC DNA]</scope>
    <source>
        <strain evidence="6">NO-MEL_2022_Ind0_liver</strain>
    </source>
</reference>
<dbReference type="AlphaFoldDB" id="A0AAW1FYS6"/>
<keyword evidence="3 5" id="KW-0732">Signal</keyword>
<dbReference type="Proteomes" id="UP001488805">
    <property type="component" value="Unassembled WGS sequence"/>
</dbReference>
<dbReference type="EMBL" id="JBCEZU010000013">
    <property type="protein sequence ID" value="KAK9540052.1"/>
    <property type="molecule type" value="Genomic_DNA"/>
</dbReference>
<evidence type="ECO:0008006" key="8">
    <source>
        <dbReference type="Google" id="ProtNLM"/>
    </source>
</evidence>
<feature type="chain" id="PRO_5043452467" description="Apolipoprotein M" evidence="5">
    <location>
        <begin position="19"/>
        <end position="185"/>
    </location>
</feature>
<evidence type="ECO:0000256" key="5">
    <source>
        <dbReference type="SAM" id="SignalP"/>
    </source>
</evidence>
<evidence type="ECO:0000256" key="4">
    <source>
        <dbReference type="ARBA" id="ARBA00023180"/>
    </source>
</evidence>
<keyword evidence="2" id="KW-0964">Secreted</keyword>
<evidence type="ECO:0000313" key="7">
    <source>
        <dbReference type="Proteomes" id="UP001488805"/>
    </source>
</evidence>